<feature type="region of interest" description="Disordered" evidence="9">
    <location>
        <begin position="390"/>
        <end position="411"/>
    </location>
</feature>
<reference evidence="13 14" key="1">
    <citation type="submission" date="2024-02" db="EMBL/GenBank/DDBJ databases">
        <title>Janibacter sp. nov., isolated from gut of marine sandworm.</title>
        <authorList>
            <person name="Kim B."/>
            <person name="Jun M.O."/>
            <person name="Shin N.-R."/>
        </authorList>
    </citation>
    <scope>NUCLEOTIDE SEQUENCE [LARGE SCALE GENOMIC DNA]</scope>
    <source>
        <strain evidence="13 14">A1S7</strain>
    </source>
</reference>
<dbReference type="Gene3D" id="1.20.5.1930">
    <property type="match status" value="1"/>
</dbReference>
<dbReference type="InterPro" id="IPR050482">
    <property type="entry name" value="Sensor_HK_TwoCompSys"/>
</dbReference>
<feature type="transmembrane region" description="Helical" evidence="10">
    <location>
        <begin position="105"/>
        <end position="123"/>
    </location>
</feature>
<evidence type="ECO:0000313" key="13">
    <source>
        <dbReference type="EMBL" id="WXB76073.1"/>
    </source>
</evidence>
<feature type="domain" description="Histidine kinase/HSP90-like ATPase" evidence="11">
    <location>
        <begin position="358"/>
        <end position="444"/>
    </location>
</feature>
<gene>
    <name evidence="13" type="ORF">V1351_14190</name>
</gene>
<evidence type="ECO:0000313" key="14">
    <source>
        <dbReference type="Proteomes" id="UP001382727"/>
    </source>
</evidence>
<evidence type="ECO:0000256" key="4">
    <source>
        <dbReference type="ARBA" id="ARBA00022679"/>
    </source>
</evidence>
<evidence type="ECO:0000259" key="12">
    <source>
        <dbReference type="Pfam" id="PF07730"/>
    </source>
</evidence>
<evidence type="ECO:0000256" key="6">
    <source>
        <dbReference type="ARBA" id="ARBA00022777"/>
    </source>
</evidence>
<accession>A0ABZ2MGD8</accession>
<dbReference type="Pfam" id="PF07730">
    <property type="entry name" value="HisKA_3"/>
    <property type="match status" value="1"/>
</dbReference>
<dbReference type="PANTHER" id="PTHR24421">
    <property type="entry name" value="NITRATE/NITRITE SENSOR PROTEIN NARX-RELATED"/>
    <property type="match status" value="1"/>
</dbReference>
<dbReference type="EMBL" id="CP144913">
    <property type="protein sequence ID" value="WXB76073.1"/>
    <property type="molecule type" value="Genomic_DNA"/>
</dbReference>
<feature type="transmembrane region" description="Helical" evidence="10">
    <location>
        <begin position="130"/>
        <end position="149"/>
    </location>
</feature>
<dbReference type="EC" id="2.7.13.3" evidence="2"/>
<evidence type="ECO:0000256" key="1">
    <source>
        <dbReference type="ARBA" id="ARBA00000085"/>
    </source>
</evidence>
<dbReference type="GO" id="GO:0016301">
    <property type="term" value="F:kinase activity"/>
    <property type="evidence" value="ECO:0007669"/>
    <property type="project" value="UniProtKB-KW"/>
</dbReference>
<evidence type="ECO:0000256" key="10">
    <source>
        <dbReference type="SAM" id="Phobius"/>
    </source>
</evidence>
<evidence type="ECO:0000256" key="8">
    <source>
        <dbReference type="ARBA" id="ARBA00023012"/>
    </source>
</evidence>
<keyword evidence="5" id="KW-0547">Nucleotide-binding</keyword>
<sequence length="449" mass="47923">MASWVDRVGDFFALDDDWVRPDGGIGRSDVVLTVVSVAVSLFVLELMRSVGSLSQVDGPVWQQVLLTAVPCLFLLPRRRWPLTTAALASAGYLAIGIYVPLMTSLLSTQVVFFLVVFAGVAWARNRRAMVVVYAVILAAMFLWLVWSFAVGRVLRDMAPAPDPGALFSVTVAAALMAGTINILYFGGAVIGGQMAWRSARQRADLEQQTATIREQAEGLRDNAIIEERLRIARELHDVVAHHVSGIGVQAAAARRVLDTDPEAAKGALGRIEDGSRDAVIQMRGLLGTLRKGEASAAVEGAGVDGSVDAAPDFTPQPGLGDLPELVTSRTTSSLTVVHDLVEESDDDLVRVPDAVGHSLYRTAQEALTNVTRHSSARTARVTVRVGARSAEVEVTDDGRPRPGTSGTGMGQLGIRERISSHHGTVEMGPRPLGGYRVRARIPLRSGGGS</sequence>
<dbReference type="Proteomes" id="UP001382727">
    <property type="component" value="Chromosome"/>
</dbReference>
<dbReference type="Pfam" id="PF02518">
    <property type="entry name" value="HATPase_c"/>
    <property type="match status" value="1"/>
</dbReference>
<dbReference type="RefSeq" id="WP_338748840.1">
    <property type="nucleotide sequence ID" value="NZ_CP144913.1"/>
</dbReference>
<evidence type="ECO:0000256" key="2">
    <source>
        <dbReference type="ARBA" id="ARBA00012438"/>
    </source>
</evidence>
<feature type="transmembrane region" description="Helical" evidence="10">
    <location>
        <begin position="82"/>
        <end position="99"/>
    </location>
</feature>
<keyword evidence="3" id="KW-0597">Phosphoprotein</keyword>
<keyword evidence="10" id="KW-1133">Transmembrane helix</keyword>
<keyword evidence="10" id="KW-0812">Transmembrane</keyword>
<evidence type="ECO:0000256" key="7">
    <source>
        <dbReference type="ARBA" id="ARBA00022840"/>
    </source>
</evidence>
<evidence type="ECO:0000256" key="5">
    <source>
        <dbReference type="ARBA" id="ARBA00022741"/>
    </source>
</evidence>
<keyword evidence="6 13" id="KW-0418">Kinase</keyword>
<keyword evidence="10" id="KW-0472">Membrane</keyword>
<keyword evidence="7" id="KW-0067">ATP-binding</keyword>
<dbReference type="InterPro" id="IPR011712">
    <property type="entry name" value="Sig_transdc_His_kin_sub3_dim/P"/>
</dbReference>
<dbReference type="Gene3D" id="3.30.565.10">
    <property type="entry name" value="Histidine kinase-like ATPase, C-terminal domain"/>
    <property type="match status" value="1"/>
</dbReference>
<name>A0ABZ2MGD8_9MICO</name>
<dbReference type="InterPro" id="IPR036890">
    <property type="entry name" value="HATPase_C_sf"/>
</dbReference>
<evidence type="ECO:0000259" key="11">
    <source>
        <dbReference type="Pfam" id="PF02518"/>
    </source>
</evidence>
<organism evidence="13 14">
    <name type="scientific">Janibacter alittae</name>
    <dbReference type="NCBI Taxonomy" id="3115209"/>
    <lineage>
        <taxon>Bacteria</taxon>
        <taxon>Bacillati</taxon>
        <taxon>Actinomycetota</taxon>
        <taxon>Actinomycetes</taxon>
        <taxon>Micrococcales</taxon>
        <taxon>Intrasporangiaceae</taxon>
        <taxon>Janibacter</taxon>
    </lineage>
</organism>
<keyword evidence="8" id="KW-0902">Two-component regulatory system</keyword>
<feature type="domain" description="Signal transduction histidine kinase subgroup 3 dimerisation and phosphoacceptor" evidence="12">
    <location>
        <begin position="227"/>
        <end position="292"/>
    </location>
</feature>
<proteinExistence type="predicted"/>
<keyword evidence="14" id="KW-1185">Reference proteome</keyword>
<comment type="catalytic activity">
    <reaction evidence="1">
        <text>ATP + protein L-histidine = ADP + protein N-phospho-L-histidine.</text>
        <dbReference type="EC" id="2.7.13.3"/>
    </reaction>
</comment>
<dbReference type="SUPFAM" id="SSF55874">
    <property type="entry name" value="ATPase domain of HSP90 chaperone/DNA topoisomerase II/histidine kinase"/>
    <property type="match status" value="1"/>
</dbReference>
<dbReference type="CDD" id="cd16917">
    <property type="entry name" value="HATPase_UhpB-NarQ-NarX-like"/>
    <property type="match status" value="1"/>
</dbReference>
<protein>
    <recommendedName>
        <fullName evidence="2">histidine kinase</fullName>
        <ecNumber evidence="2">2.7.13.3</ecNumber>
    </recommendedName>
</protein>
<dbReference type="PANTHER" id="PTHR24421:SF10">
    <property type="entry name" value="NITRATE_NITRITE SENSOR PROTEIN NARQ"/>
    <property type="match status" value="1"/>
</dbReference>
<keyword evidence="4" id="KW-0808">Transferase</keyword>
<evidence type="ECO:0000256" key="3">
    <source>
        <dbReference type="ARBA" id="ARBA00022553"/>
    </source>
</evidence>
<evidence type="ECO:0000256" key="9">
    <source>
        <dbReference type="SAM" id="MobiDB-lite"/>
    </source>
</evidence>
<dbReference type="InterPro" id="IPR003594">
    <property type="entry name" value="HATPase_dom"/>
</dbReference>
<feature type="transmembrane region" description="Helical" evidence="10">
    <location>
        <begin position="169"/>
        <end position="192"/>
    </location>
</feature>